<dbReference type="OrthoDB" id="3362246at2759"/>
<feature type="chain" id="PRO_5020562353" evidence="1">
    <location>
        <begin position="22"/>
        <end position="183"/>
    </location>
</feature>
<dbReference type="PANTHER" id="PTHR37487">
    <property type="entry name" value="CHROMOSOME 1, WHOLE GENOME SHOTGUN SEQUENCE"/>
    <property type="match status" value="1"/>
</dbReference>
<dbReference type="EMBL" id="SDIL01000030">
    <property type="protein sequence ID" value="RXK39495.1"/>
    <property type="molecule type" value="Genomic_DNA"/>
</dbReference>
<dbReference type="VEuPathDB" id="FungiDB:TREMEDRAFT_39044"/>
<name>A0A4Q1BNP0_TREME</name>
<reference evidence="2 3" key="1">
    <citation type="submission" date="2016-06" db="EMBL/GenBank/DDBJ databases">
        <title>Evolution of pathogenesis and genome organization in the Tremellales.</title>
        <authorList>
            <person name="Cuomo C."/>
            <person name="Litvintseva A."/>
            <person name="Heitman J."/>
            <person name="Chen Y."/>
            <person name="Sun S."/>
            <person name="Springer D."/>
            <person name="Dromer F."/>
            <person name="Young S."/>
            <person name="Zeng Q."/>
            <person name="Chapman S."/>
            <person name="Gujja S."/>
            <person name="Saif S."/>
            <person name="Birren B."/>
        </authorList>
    </citation>
    <scope>NUCLEOTIDE SEQUENCE [LARGE SCALE GENOMIC DNA]</scope>
    <source>
        <strain evidence="2 3">ATCC 28783</strain>
    </source>
</reference>
<evidence type="ECO:0000313" key="3">
    <source>
        <dbReference type="Proteomes" id="UP000289152"/>
    </source>
</evidence>
<organism evidence="2 3">
    <name type="scientific">Tremella mesenterica</name>
    <name type="common">Jelly fungus</name>
    <dbReference type="NCBI Taxonomy" id="5217"/>
    <lineage>
        <taxon>Eukaryota</taxon>
        <taxon>Fungi</taxon>
        <taxon>Dikarya</taxon>
        <taxon>Basidiomycota</taxon>
        <taxon>Agaricomycotina</taxon>
        <taxon>Tremellomycetes</taxon>
        <taxon>Tremellales</taxon>
        <taxon>Tremellaceae</taxon>
        <taxon>Tremella</taxon>
    </lineage>
</organism>
<dbReference type="AlphaFoldDB" id="A0A4Q1BNP0"/>
<dbReference type="STRING" id="5217.A0A4Q1BNP0"/>
<proteinExistence type="predicted"/>
<feature type="signal peptide" evidence="1">
    <location>
        <begin position="1"/>
        <end position="21"/>
    </location>
</feature>
<evidence type="ECO:0000313" key="2">
    <source>
        <dbReference type="EMBL" id="RXK39495.1"/>
    </source>
</evidence>
<sequence length="183" mass="17388">MFTNNKLVLATTLALASFVTGLQIDSPASLVECQPVSITFSGGASAPYYIAILPGGNPSAAALENLPQAQSSPVTWTVDLAANTNITLKITDGAGTIAYSSPVAVQSGASTSCLNSSGGGSASASASGSASGTSNASASGTASASASGSSASASKAANAGYITQANGAMVIFGGVAAALGIMA</sequence>
<gene>
    <name evidence="2" type="ORF">M231_03164</name>
</gene>
<protein>
    <submittedName>
        <fullName evidence="2">Uncharacterized protein</fullName>
    </submittedName>
</protein>
<keyword evidence="1" id="KW-0732">Signal</keyword>
<dbReference type="Proteomes" id="UP000289152">
    <property type="component" value="Unassembled WGS sequence"/>
</dbReference>
<dbReference type="PANTHER" id="PTHR37487:SF2">
    <property type="entry name" value="EXPRESSED PROTEIN"/>
    <property type="match status" value="1"/>
</dbReference>
<keyword evidence="3" id="KW-1185">Reference proteome</keyword>
<dbReference type="InParanoid" id="A0A4Q1BNP0"/>
<accession>A0A4Q1BNP0</accession>
<comment type="caution">
    <text evidence="2">The sequence shown here is derived from an EMBL/GenBank/DDBJ whole genome shotgun (WGS) entry which is preliminary data.</text>
</comment>
<evidence type="ECO:0000256" key="1">
    <source>
        <dbReference type="SAM" id="SignalP"/>
    </source>
</evidence>